<name>A0A074RFC5_9AGAM</name>
<dbReference type="PANTHER" id="PTHR37534">
    <property type="entry name" value="TRANSCRIPTIONAL ACTIVATOR PROTEIN UGA3"/>
    <property type="match status" value="1"/>
</dbReference>
<sequence length="557" mass="62398">MPIKYKSTPGPRAQSCLTCRQRRKKCDKGRPFCERCLISNGKFTCLGYDDDDDVPEHAVEELPTQNRQTKAVPVKFLPVPQMRIGVEFEEAISGSHSRSAYFGTPVSASEMNDYLSLSMDSFMIPGLPKSSLLTTALTGQQGAQATSSYESTNAITFSSPASIPRGVNAGAQMRESYVTFLLEQYNTRRVGMFFRQPTSSMLGLITTRLKRSSRILEFMYLGAKVFETLGGKPEEAAMSSCSPWITRYSNQASNSYDTPNPYPSQQEVEDRLSGLLELVFLSYIVLGTSAGYATLRLALPNFLRLVSDDPRLLVEHERSGLLGVSLPAALTGERLEISRFVLYDVKYSLVLGLPTLAEYDTTGFPIAPGTDITAEWVHGIPVEFILNIAEVHNWRAQRKHVDWQMLEWRTLAWRWSQRDVEAEDSVEMVYRIAIQEAWRHATLIYIYMGMCGVTSYDPRVQASVQQIIKLMGVVGDAHLDAHFSVPSVVAGLAARYELQRALILRKLKSFNGMRLWTLRGRDFAGVLEHLWHGSAVDGAAVGWDDYLQARCKVLPTR</sequence>
<dbReference type="AlphaFoldDB" id="A0A074RFC5"/>
<accession>A0A074RFC5</accession>
<dbReference type="InterPro" id="IPR036864">
    <property type="entry name" value="Zn2-C6_fun-type_DNA-bd_sf"/>
</dbReference>
<dbReference type="Pfam" id="PF11951">
    <property type="entry name" value="Fungal_trans_2"/>
    <property type="match status" value="1"/>
</dbReference>
<dbReference type="HOGENOM" id="CLU_030589_0_0_1"/>
<dbReference type="CDD" id="cd00067">
    <property type="entry name" value="GAL4"/>
    <property type="match status" value="1"/>
</dbReference>
<evidence type="ECO:0000313" key="5">
    <source>
        <dbReference type="Proteomes" id="UP000027456"/>
    </source>
</evidence>
<dbReference type="SMART" id="SM00066">
    <property type="entry name" value="GAL4"/>
    <property type="match status" value="1"/>
</dbReference>
<proteinExistence type="predicted"/>
<dbReference type="PROSITE" id="PS50048">
    <property type="entry name" value="ZN2_CY6_FUNGAL_2"/>
    <property type="match status" value="1"/>
</dbReference>
<dbReference type="GO" id="GO:0000981">
    <property type="term" value="F:DNA-binding transcription factor activity, RNA polymerase II-specific"/>
    <property type="evidence" value="ECO:0007669"/>
    <property type="project" value="InterPro"/>
</dbReference>
<evidence type="ECO:0000256" key="1">
    <source>
        <dbReference type="ARBA" id="ARBA00004123"/>
    </source>
</evidence>
<dbReference type="Gene3D" id="4.10.240.10">
    <property type="entry name" value="Zn(2)-C6 fungal-type DNA-binding domain"/>
    <property type="match status" value="1"/>
</dbReference>
<keyword evidence="5" id="KW-1185">Reference proteome</keyword>
<dbReference type="InterPro" id="IPR021858">
    <property type="entry name" value="Fun_TF"/>
</dbReference>
<gene>
    <name evidence="4" type="ORF">V565_241200</name>
</gene>
<keyword evidence="2" id="KW-0539">Nucleus</keyword>
<evidence type="ECO:0000259" key="3">
    <source>
        <dbReference type="PROSITE" id="PS50048"/>
    </source>
</evidence>
<dbReference type="GO" id="GO:0008270">
    <property type="term" value="F:zinc ion binding"/>
    <property type="evidence" value="ECO:0007669"/>
    <property type="project" value="InterPro"/>
</dbReference>
<protein>
    <submittedName>
        <fullName evidence="4">Fungal Zn(2)-cys(6) binuclear cluster domain protein</fullName>
    </submittedName>
</protein>
<evidence type="ECO:0000313" key="4">
    <source>
        <dbReference type="EMBL" id="KEP45791.1"/>
    </source>
</evidence>
<evidence type="ECO:0000256" key="2">
    <source>
        <dbReference type="ARBA" id="ARBA00023242"/>
    </source>
</evidence>
<dbReference type="Pfam" id="PF00172">
    <property type="entry name" value="Zn_clus"/>
    <property type="match status" value="1"/>
</dbReference>
<dbReference type="EMBL" id="AZST01001495">
    <property type="protein sequence ID" value="KEP45791.1"/>
    <property type="molecule type" value="Genomic_DNA"/>
</dbReference>
<dbReference type="PROSITE" id="PS00463">
    <property type="entry name" value="ZN2_CY6_FUNGAL_1"/>
    <property type="match status" value="1"/>
</dbReference>
<dbReference type="Proteomes" id="UP000027456">
    <property type="component" value="Unassembled WGS sequence"/>
</dbReference>
<dbReference type="InterPro" id="IPR001138">
    <property type="entry name" value="Zn2Cys6_DnaBD"/>
</dbReference>
<dbReference type="PANTHER" id="PTHR37534:SF46">
    <property type="entry name" value="ZN(II)2CYS6 TRANSCRIPTION FACTOR (EUROFUNG)"/>
    <property type="match status" value="1"/>
</dbReference>
<reference evidence="4 5" key="1">
    <citation type="submission" date="2013-12" db="EMBL/GenBank/DDBJ databases">
        <authorList>
            <person name="Cubeta M."/>
            <person name="Pakala S."/>
            <person name="Fedorova N."/>
            <person name="Thomas E."/>
            <person name="Dean R."/>
            <person name="Jabaji S."/>
            <person name="Neate S."/>
            <person name="Toda T."/>
            <person name="Tavantzis S."/>
            <person name="Vilgalys R."/>
            <person name="Bharathan N."/>
            <person name="Pakala S."/>
            <person name="Losada L.S."/>
            <person name="Zafar N."/>
            <person name="Nierman W."/>
        </authorList>
    </citation>
    <scope>NUCLEOTIDE SEQUENCE [LARGE SCALE GENOMIC DNA]</scope>
    <source>
        <strain evidence="4 5">123E</strain>
    </source>
</reference>
<comment type="caution">
    <text evidence="4">The sequence shown here is derived from an EMBL/GenBank/DDBJ whole genome shotgun (WGS) entry which is preliminary data.</text>
</comment>
<dbReference type="SUPFAM" id="SSF57701">
    <property type="entry name" value="Zn2/Cys6 DNA-binding domain"/>
    <property type="match status" value="1"/>
</dbReference>
<dbReference type="STRING" id="1423351.A0A074RFC5"/>
<comment type="subcellular location">
    <subcellularLocation>
        <location evidence="1">Nucleus</location>
    </subcellularLocation>
</comment>
<organism evidence="4 5">
    <name type="scientific">Rhizoctonia solani 123E</name>
    <dbReference type="NCBI Taxonomy" id="1423351"/>
    <lineage>
        <taxon>Eukaryota</taxon>
        <taxon>Fungi</taxon>
        <taxon>Dikarya</taxon>
        <taxon>Basidiomycota</taxon>
        <taxon>Agaricomycotina</taxon>
        <taxon>Agaricomycetes</taxon>
        <taxon>Cantharellales</taxon>
        <taxon>Ceratobasidiaceae</taxon>
        <taxon>Rhizoctonia</taxon>
    </lineage>
</organism>
<dbReference type="GO" id="GO:0005634">
    <property type="term" value="C:nucleus"/>
    <property type="evidence" value="ECO:0007669"/>
    <property type="project" value="UniProtKB-SubCell"/>
</dbReference>
<feature type="domain" description="Zn(2)-C6 fungal-type" evidence="3">
    <location>
        <begin position="15"/>
        <end position="45"/>
    </location>
</feature>
<dbReference type="OrthoDB" id="3150598at2759"/>